<evidence type="ECO:0000313" key="3">
    <source>
        <dbReference type="Proteomes" id="UP001212217"/>
    </source>
</evidence>
<protein>
    <submittedName>
        <fullName evidence="2">Lipoate--protein ligase family protein</fullName>
    </submittedName>
</protein>
<dbReference type="RefSeq" id="WP_271986956.1">
    <property type="nucleotide sequence ID" value="NZ_JAQMFS010000027.1"/>
</dbReference>
<name>A0AAW6B5K0_9BACL</name>
<dbReference type="SUPFAM" id="SSF55681">
    <property type="entry name" value="Class II aaRS and biotin synthetases"/>
    <property type="match status" value="1"/>
</dbReference>
<dbReference type="GO" id="GO:0016740">
    <property type="term" value="F:transferase activity"/>
    <property type="evidence" value="ECO:0007669"/>
    <property type="project" value="UniProtKB-ARBA"/>
</dbReference>
<reference evidence="2" key="1">
    <citation type="submission" date="2023-08" db="EMBL/GenBank/DDBJ databases">
        <title>Dental plaque isolates bound by oral lectin ZG16B.</title>
        <authorList>
            <person name="Ghosh S."/>
        </authorList>
    </citation>
    <scope>NUCLEOTIDE SEQUENCE</scope>
    <source>
        <strain evidence="2">DP3_5B</strain>
    </source>
</reference>
<dbReference type="GO" id="GO:0140096">
    <property type="term" value="F:catalytic activity, acting on a protein"/>
    <property type="evidence" value="ECO:0007669"/>
    <property type="project" value="UniProtKB-ARBA"/>
</dbReference>
<accession>A0AAW6B5K0</accession>
<organism evidence="2 3">
    <name type="scientific">Gemella haemolysans</name>
    <dbReference type="NCBI Taxonomy" id="1379"/>
    <lineage>
        <taxon>Bacteria</taxon>
        <taxon>Bacillati</taxon>
        <taxon>Bacillota</taxon>
        <taxon>Bacilli</taxon>
        <taxon>Bacillales</taxon>
        <taxon>Gemellaceae</taxon>
        <taxon>Gemella</taxon>
    </lineage>
</organism>
<evidence type="ECO:0000313" key="2">
    <source>
        <dbReference type="EMBL" id="MDB6185532.1"/>
    </source>
</evidence>
<dbReference type="Gene3D" id="3.30.930.10">
    <property type="entry name" value="Bira Bifunctional Protein, Domain 2"/>
    <property type="match status" value="1"/>
</dbReference>
<dbReference type="PANTHER" id="PTHR43679">
    <property type="entry name" value="OCTANOYLTRANSFERASE LIPM-RELATED"/>
    <property type="match status" value="1"/>
</dbReference>
<evidence type="ECO:0000259" key="1">
    <source>
        <dbReference type="PROSITE" id="PS51733"/>
    </source>
</evidence>
<keyword evidence="2" id="KW-0436">Ligase</keyword>
<comment type="caution">
    <text evidence="2">The sequence shown here is derived from an EMBL/GenBank/DDBJ whole genome shotgun (WGS) entry which is preliminary data.</text>
</comment>
<sequence length="274" mass="31567">MLDLIRNKKFNVYKTLNIVNPLIPIATDEMFLRTISGNDECILHMYTLPNSAIIGAPDTRVPFFDEALFAFYRNNIIPAVRNIGGLGIISDKGILNLSIIMNKPKENFSINEGYELMTDFIKAVFPEGANKIEAIEITNSYCPGDYDLSINGKKFAGIAQRKIKDSVVVSIYISVFGDQQKRANIMHEFYDIGIKDQQINYKYPKIDPNCMETLEKLLHKEFTLEDVYERVEKVLYSLDCDQVEGEYTEEMIEEYNSIFEQAKERNESYLEGKW</sequence>
<dbReference type="CDD" id="cd16443">
    <property type="entry name" value="LplA"/>
    <property type="match status" value="1"/>
</dbReference>
<dbReference type="GO" id="GO:0009249">
    <property type="term" value="P:protein lipoylation"/>
    <property type="evidence" value="ECO:0007669"/>
    <property type="project" value="UniProtKB-ARBA"/>
</dbReference>
<dbReference type="InterPro" id="IPR004143">
    <property type="entry name" value="BPL_LPL_catalytic"/>
</dbReference>
<dbReference type="EMBL" id="JAQMFS010000027">
    <property type="protein sequence ID" value="MDB6185532.1"/>
    <property type="molecule type" value="Genomic_DNA"/>
</dbReference>
<dbReference type="GO" id="GO:0016874">
    <property type="term" value="F:ligase activity"/>
    <property type="evidence" value="ECO:0007669"/>
    <property type="project" value="UniProtKB-KW"/>
</dbReference>
<gene>
    <name evidence="2" type="ORF">PNO30_01925</name>
</gene>
<dbReference type="InterPro" id="IPR050664">
    <property type="entry name" value="Octanoyltrans_LipM/LipL"/>
</dbReference>
<dbReference type="AlphaFoldDB" id="A0AAW6B5K0"/>
<dbReference type="InterPro" id="IPR045864">
    <property type="entry name" value="aa-tRNA-synth_II/BPL/LPL"/>
</dbReference>
<dbReference type="Pfam" id="PF21948">
    <property type="entry name" value="LplA-B_cat"/>
    <property type="match status" value="1"/>
</dbReference>
<feature type="domain" description="BPL/LPL catalytic" evidence="1">
    <location>
        <begin position="37"/>
        <end position="222"/>
    </location>
</feature>
<proteinExistence type="predicted"/>
<dbReference type="PANTHER" id="PTHR43679:SF2">
    <property type="entry name" value="OCTANOYL-[GCVH]:PROTEIN N-OCTANOYLTRANSFERASE"/>
    <property type="match status" value="1"/>
</dbReference>
<dbReference type="PROSITE" id="PS51733">
    <property type="entry name" value="BPL_LPL_CATALYTIC"/>
    <property type="match status" value="1"/>
</dbReference>
<dbReference type="Proteomes" id="UP001212217">
    <property type="component" value="Unassembled WGS sequence"/>
</dbReference>